<reference evidence="1 2" key="1">
    <citation type="submission" date="2020-08" db="EMBL/GenBank/DDBJ databases">
        <title>Bridging the membrane lipid divide: bacteria of the FCB group superphylum have the potential to synthesize archaeal ether lipids.</title>
        <authorList>
            <person name="Villanueva L."/>
            <person name="Von Meijenfeldt F.A.B."/>
            <person name="Westbye A.B."/>
            <person name="Yadav S."/>
            <person name="Hopmans E.C."/>
            <person name="Dutilh B.E."/>
            <person name="Sinninghe Damste J.S."/>
        </authorList>
    </citation>
    <scope>NUCLEOTIDE SEQUENCE [LARGE SCALE GENOMIC DNA]</scope>
    <source>
        <strain evidence="1">NIOZ-UU36</strain>
    </source>
</reference>
<dbReference type="Pfam" id="PF21344">
    <property type="entry name" value="Zn_ribbon_LysW"/>
    <property type="match status" value="1"/>
</dbReference>
<proteinExistence type="predicted"/>
<evidence type="ECO:0000313" key="2">
    <source>
        <dbReference type="Proteomes" id="UP000614469"/>
    </source>
</evidence>
<protein>
    <submittedName>
        <fullName evidence="1">Lysine biosynthesis protein LysW</fullName>
    </submittedName>
</protein>
<dbReference type="AlphaFoldDB" id="A0A8J6NGZ5"/>
<dbReference type="InterPro" id="IPR005906">
    <property type="entry name" value="LysW"/>
</dbReference>
<name>A0A8J6NGZ5_9CHLR</name>
<dbReference type="Gene3D" id="2.20.28.160">
    <property type="match status" value="1"/>
</dbReference>
<sequence>MKANCISCQEMVNAGNNPLLGKIITCPKCDARLEVVWLEPLELDWPTDEYDDDDDYSDEDY</sequence>
<comment type="caution">
    <text evidence="1">The sequence shown here is derived from an EMBL/GenBank/DDBJ whole genome shotgun (WGS) entry which is preliminary data.</text>
</comment>
<dbReference type="Proteomes" id="UP000614469">
    <property type="component" value="Unassembled WGS sequence"/>
</dbReference>
<organism evidence="1 2">
    <name type="scientific">Candidatus Desulfolinea nitratireducens</name>
    <dbReference type="NCBI Taxonomy" id="2841698"/>
    <lineage>
        <taxon>Bacteria</taxon>
        <taxon>Bacillati</taxon>
        <taxon>Chloroflexota</taxon>
        <taxon>Anaerolineae</taxon>
        <taxon>Anaerolineales</taxon>
        <taxon>Anaerolineales incertae sedis</taxon>
        <taxon>Candidatus Desulfolinea</taxon>
    </lineage>
</organism>
<dbReference type="EMBL" id="JACNJN010000119">
    <property type="protein sequence ID" value="MBC8335648.1"/>
    <property type="molecule type" value="Genomic_DNA"/>
</dbReference>
<gene>
    <name evidence="1" type="ORF">H8E29_10305</name>
</gene>
<evidence type="ECO:0000313" key="1">
    <source>
        <dbReference type="EMBL" id="MBC8335648.1"/>
    </source>
</evidence>
<accession>A0A8J6NGZ5</accession>